<reference evidence="2 3" key="1">
    <citation type="submission" date="2019-03" db="EMBL/GenBank/DDBJ databases">
        <title>Genomic Encyclopedia of Archaeal and Bacterial Type Strains, Phase II (KMG-II): from individual species to whole genera.</title>
        <authorList>
            <person name="Goeker M."/>
        </authorList>
    </citation>
    <scope>NUCLEOTIDE SEQUENCE [LARGE SCALE GENOMIC DNA]</scope>
    <source>
        <strain evidence="2 3">ATCC 25309</strain>
    </source>
</reference>
<name>A0A4R7RZJ0_9BACT</name>
<dbReference type="Gene3D" id="3.90.550.10">
    <property type="entry name" value="Spore Coat Polysaccharide Biosynthesis Protein SpsA, Chain A"/>
    <property type="match status" value="1"/>
</dbReference>
<keyword evidence="3" id="KW-1185">Reference proteome</keyword>
<keyword evidence="2" id="KW-0808">Transferase</keyword>
<feature type="domain" description="Glycosyltransferase 2-like" evidence="1">
    <location>
        <begin position="17"/>
        <end position="172"/>
    </location>
</feature>
<dbReference type="Proteomes" id="UP000295662">
    <property type="component" value="Unassembled WGS sequence"/>
</dbReference>
<dbReference type="CDD" id="cd00761">
    <property type="entry name" value="Glyco_tranf_GTA_type"/>
    <property type="match status" value="1"/>
</dbReference>
<dbReference type="PANTHER" id="PTHR43685">
    <property type="entry name" value="GLYCOSYLTRANSFERASE"/>
    <property type="match status" value="1"/>
</dbReference>
<gene>
    <name evidence="2" type="ORF">EI77_02514</name>
</gene>
<dbReference type="RefSeq" id="WP_133795549.1">
    <property type="nucleotide sequence ID" value="NZ_SOCA01000003.1"/>
</dbReference>
<comment type="caution">
    <text evidence="2">The sequence shown here is derived from an EMBL/GenBank/DDBJ whole genome shotgun (WGS) entry which is preliminary data.</text>
</comment>
<sequence>MNPKIDQSLPHNVGRVSVIMPARNRIEFLQEAVSSVASQSYQNIELIVIDDGSDPPIEQVALDTWCTRRSPDDLIIKRISEGNGNRARNAGIALATGQFIQFMDSDDLLDSKKIECQAERLHEDLELDGVICQVQLFDGNGRSGLWRSQLQGGIPTLKDFIGASCDWQTMAPLWRRRLFDAGLRWDPEISCHQDWVFHLHALSSGARLLLDFKVLAFYRMPEEGHVSWNMSDPVKLQQRIVVHRRSLDLLRRAGIIEAEIYRHQWWRIEQTKSDAINRQDFEAYFDALWVQFHCDKTLRGQTKTVASFLKVNWLLMKICFRRF</sequence>
<organism evidence="2 3">
    <name type="scientific">Prosthecobacter fusiformis</name>
    <dbReference type="NCBI Taxonomy" id="48464"/>
    <lineage>
        <taxon>Bacteria</taxon>
        <taxon>Pseudomonadati</taxon>
        <taxon>Verrucomicrobiota</taxon>
        <taxon>Verrucomicrobiia</taxon>
        <taxon>Verrucomicrobiales</taxon>
        <taxon>Verrucomicrobiaceae</taxon>
        <taxon>Prosthecobacter</taxon>
    </lineage>
</organism>
<dbReference type="OrthoDB" id="174925at2"/>
<dbReference type="EMBL" id="SOCA01000003">
    <property type="protein sequence ID" value="TDU71390.1"/>
    <property type="molecule type" value="Genomic_DNA"/>
</dbReference>
<evidence type="ECO:0000313" key="3">
    <source>
        <dbReference type="Proteomes" id="UP000295662"/>
    </source>
</evidence>
<dbReference type="Pfam" id="PF00535">
    <property type="entry name" value="Glycos_transf_2"/>
    <property type="match status" value="1"/>
</dbReference>
<dbReference type="SUPFAM" id="SSF53448">
    <property type="entry name" value="Nucleotide-diphospho-sugar transferases"/>
    <property type="match status" value="1"/>
</dbReference>
<dbReference type="InterPro" id="IPR050834">
    <property type="entry name" value="Glycosyltransf_2"/>
</dbReference>
<dbReference type="AlphaFoldDB" id="A0A4R7RZJ0"/>
<dbReference type="InterPro" id="IPR029044">
    <property type="entry name" value="Nucleotide-diphossugar_trans"/>
</dbReference>
<evidence type="ECO:0000259" key="1">
    <source>
        <dbReference type="Pfam" id="PF00535"/>
    </source>
</evidence>
<dbReference type="PANTHER" id="PTHR43685:SF2">
    <property type="entry name" value="GLYCOSYLTRANSFERASE 2-LIKE DOMAIN-CONTAINING PROTEIN"/>
    <property type="match status" value="1"/>
</dbReference>
<dbReference type="GO" id="GO:0016740">
    <property type="term" value="F:transferase activity"/>
    <property type="evidence" value="ECO:0007669"/>
    <property type="project" value="UniProtKB-KW"/>
</dbReference>
<dbReference type="InterPro" id="IPR001173">
    <property type="entry name" value="Glyco_trans_2-like"/>
</dbReference>
<accession>A0A4R7RZJ0</accession>
<protein>
    <submittedName>
        <fullName evidence="2">Glycosyl transferase family 2</fullName>
    </submittedName>
</protein>
<evidence type="ECO:0000313" key="2">
    <source>
        <dbReference type="EMBL" id="TDU71390.1"/>
    </source>
</evidence>
<proteinExistence type="predicted"/>